<dbReference type="InterPro" id="IPR059007">
    <property type="entry name" value="ARM_At1g04390"/>
</dbReference>
<dbReference type="SUPFAM" id="SSF48371">
    <property type="entry name" value="ARM repeat"/>
    <property type="match status" value="1"/>
</dbReference>
<dbReference type="PANTHER" id="PTHR35918:SF1">
    <property type="entry name" value="BTB DOMAIN-CONTAINING PROTEIN"/>
    <property type="match status" value="1"/>
</dbReference>
<dbReference type="CDD" id="cd18186">
    <property type="entry name" value="BTB_POZ_ZBTB_KLHL-like"/>
    <property type="match status" value="1"/>
</dbReference>
<comment type="caution">
    <text evidence="4">The sequence shown here is derived from an EMBL/GenBank/DDBJ whole genome shotgun (WGS) entry which is preliminary data.</text>
</comment>
<dbReference type="PANTHER" id="PTHR35918">
    <property type="entry name" value="OS06G0674800 PROTEIN"/>
    <property type="match status" value="1"/>
</dbReference>
<evidence type="ECO:0000256" key="1">
    <source>
        <dbReference type="ARBA" id="ARBA00004906"/>
    </source>
</evidence>
<sequence length="1029" mass="116142">MRRSSSSSKPAADNPRGAAVNHRLSTLHQRLYHALNLARRCSDNNGHKWSVTDIEIQRLVLRSIDAFLDCITKETAQTSLVKDSVDDVIGASNGILRSRSLSVLRLASDVTLKMINVLRYSVLQPYIPELVRSLSSLLSLRHTEVSVSCATALSAILSNLSTRRENEVWEIFKEENAVSCLVNCVKGCCSDDKPIEYFQAIASLLSKILWRWPASRFQVWTDDKLLDNLKDLKLTRENSVQAAVLQLYSTLALCGNGARKLLQNGESLVEMMVDCLDASKSNLERIEAFKLAQCLMTGEEGCSEVMGLCCKPLVKAIVSGMSLGSSEIAKLSKEKVSLLTEACCLALITRWTGDHHMYFWKYGIDIVLLDYLLYGLGDIKHYSSIEELIAVVQNGRMHSILLPLRPYIWDILGWLAAHCPYSDKPEMHCSETQFDALIICACIAFMESNHTSSLLSQNHDLDAPGSESACRAILMMVYSPCKYISTRVKLVLSVILKLHVKGSVNHFYSTLNSISSARCGRPGNLQVVIIIMSFLCYLGLPEYLNHVNTCKGTRTLIAFITWWLRNPVRIKRMNLASHLHSLSGKRTCCWTSAEDWEGEDIILVLCLWALSELMRYSGSICDNNSQKDFDRAQFIRDLEEICSNDSSSGSRWYAAYVLSYMGTYGFPSKFGHKIGNLITENEFADMELTFSNEESVFVHKIILMVRCPSLVPDGDVLPEKKSSSGSSSSYDMEQNNNIITKVNLSARVDHSSFLKLLNYVYMGSLQACDENTVKNLKILAKHCNLQPLLYMLCNRNPKWGSPFPSFNLTPALGQSGYHLSFPVSYFRDVHFEPKENQLIDWKCNYCLSSNPHMHVHKVILWSRCEYLRALFQSGMQESRLQIIKAPIGWNALVKLVGWMYSDELLTPATGCLWDNLGVDEKMNELQPYLELCWLAEFWLLDDLYEQCCPIIISCLESSRYLSLKVIQVAADLSQWKLAETSATYVAPIFHHLRDSGELENLDENLVEMIRVASVHLTREVGGLRSARPW</sequence>
<dbReference type="AlphaFoldDB" id="A0AAV3PH27"/>
<dbReference type="InterPro" id="IPR000210">
    <property type="entry name" value="BTB/POZ_dom"/>
</dbReference>
<dbReference type="SUPFAM" id="SSF54695">
    <property type="entry name" value="POZ domain"/>
    <property type="match status" value="2"/>
</dbReference>
<dbReference type="Gene3D" id="3.30.710.10">
    <property type="entry name" value="Potassium Channel Kv1.1, Chain A"/>
    <property type="match status" value="2"/>
</dbReference>
<dbReference type="InterPro" id="IPR011989">
    <property type="entry name" value="ARM-like"/>
</dbReference>
<accession>A0AAV3PH27</accession>
<dbReference type="SMART" id="SM00225">
    <property type="entry name" value="BTB"/>
    <property type="match status" value="2"/>
</dbReference>
<protein>
    <recommendedName>
        <fullName evidence="3">BTB domain-containing protein</fullName>
    </recommendedName>
</protein>
<feature type="region of interest" description="Disordered" evidence="2">
    <location>
        <begin position="1"/>
        <end position="20"/>
    </location>
</feature>
<evidence type="ECO:0000313" key="5">
    <source>
        <dbReference type="Proteomes" id="UP001454036"/>
    </source>
</evidence>
<keyword evidence="5" id="KW-1185">Reference proteome</keyword>
<gene>
    <name evidence="4" type="ORF">LIER_09833</name>
</gene>
<evidence type="ECO:0000313" key="4">
    <source>
        <dbReference type="EMBL" id="GAA0151024.1"/>
    </source>
</evidence>
<evidence type="ECO:0000256" key="2">
    <source>
        <dbReference type="SAM" id="MobiDB-lite"/>
    </source>
</evidence>
<dbReference type="InterPro" id="IPR016024">
    <property type="entry name" value="ARM-type_fold"/>
</dbReference>
<dbReference type="Gene3D" id="1.25.10.10">
    <property type="entry name" value="Leucine-rich Repeat Variant"/>
    <property type="match status" value="1"/>
</dbReference>
<dbReference type="InterPro" id="IPR011333">
    <property type="entry name" value="SKP1/BTB/POZ_sf"/>
</dbReference>
<dbReference type="Pfam" id="PF00651">
    <property type="entry name" value="BTB"/>
    <property type="match status" value="1"/>
</dbReference>
<name>A0AAV3PH27_LITER</name>
<feature type="domain" description="BTB" evidence="3">
    <location>
        <begin position="847"/>
        <end position="908"/>
    </location>
</feature>
<evidence type="ECO:0000259" key="3">
    <source>
        <dbReference type="PROSITE" id="PS50097"/>
    </source>
</evidence>
<proteinExistence type="predicted"/>
<dbReference type="EMBL" id="BAABME010001701">
    <property type="protein sequence ID" value="GAA0151024.1"/>
    <property type="molecule type" value="Genomic_DNA"/>
</dbReference>
<dbReference type="InterPro" id="IPR044953">
    <property type="entry name" value="At1g04390-like"/>
</dbReference>
<reference evidence="4 5" key="1">
    <citation type="submission" date="2024-01" db="EMBL/GenBank/DDBJ databases">
        <title>The complete chloroplast genome sequence of Lithospermum erythrorhizon: insights into the phylogenetic relationship among Boraginaceae species and the maternal lineages of purple gromwells.</title>
        <authorList>
            <person name="Okada T."/>
            <person name="Watanabe K."/>
        </authorList>
    </citation>
    <scope>NUCLEOTIDE SEQUENCE [LARGE SCALE GENOMIC DNA]</scope>
</reference>
<dbReference type="Proteomes" id="UP001454036">
    <property type="component" value="Unassembled WGS sequence"/>
</dbReference>
<comment type="pathway">
    <text evidence="1">Protein modification; protein ubiquitination.</text>
</comment>
<dbReference type="Pfam" id="PF26522">
    <property type="entry name" value="ARM_6"/>
    <property type="match status" value="1"/>
</dbReference>
<dbReference type="PROSITE" id="PS50097">
    <property type="entry name" value="BTB"/>
    <property type="match status" value="1"/>
</dbReference>
<organism evidence="4 5">
    <name type="scientific">Lithospermum erythrorhizon</name>
    <name type="common">Purple gromwell</name>
    <name type="synonym">Lithospermum officinale var. erythrorhizon</name>
    <dbReference type="NCBI Taxonomy" id="34254"/>
    <lineage>
        <taxon>Eukaryota</taxon>
        <taxon>Viridiplantae</taxon>
        <taxon>Streptophyta</taxon>
        <taxon>Embryophyta</taxon>
        <taxon>Tracheophyta</taxon>
        <taxon>Spermatophyta</taxon>
        <taxon>Magnoliopsida</taxon>
        <taxon>eudicotyledons</taxon>
        <taxon>Gunneridae</taxon>
        <taxon>Pentapetalae</taxon>
        <taxon>asterids</taxon>
        <taxon>lamiids</taxon>
        <taxon>Boraginales</taxon>
        <taxon>Boraginaceae</taxon>
        <taxon>Boraginoideae</taxon>
        <taxon>Lithospermeae</taxon>
        <taxon>Lithospermum</taxon>
    </lineage>
</organism>